<name>A0A0L6JXJ0_9FIRM</name>
<dbReference type="SUPFAM" id="SSF49879">
    <property type="entry name" value="SMAD/FHA domain"/>
    <property type="match status" value="1"/>
</dbReference>
<dbReference type="eggNOG" id="COG1716">
    <property type="taxonomic scope" value="Bacteria"/>
</dbReference>
<gene>
    <name evidence="2" type="ORF">Bccel_5744</name>
</gene>
<evidence type="ECO:0000313" key="2">
    <source>
        <dbReference type="EMBL" id="KNY30464.1"/>
    </source>
</evidence>
<dbReference type="STRING" id="398512.Bccel_5744"/>
<evidence type="ECO:0000259" key="1">
    <source>
        <dbReference type="PROSITE" id="PS50006"/>
    </source>
</evidence>
<accession>A0A0L6JXJ0</accession>
<reference evidence="3" key="1">
    <citation type="submission" date="2015-07" db="EMBL/GenBank/DDBJ databases">
        <title>Near-Complete Genome Sequence of the Cellulolytic Bacterium Bacteroides (Pseudobacteroides) cellulosolvens ATCC 35603.</title>
        <authorList>
            <person name="Dassa B."/>
            <person name="Utturkar S.M."/>
            <person name="Klingeman D.M."/>
            <person name="Hurt R.A."/>
            <person name="Keller M."/>
            <person name="Xu J."/>
            <person name="Reddy Y.H.K."/>
            <person name="Borovok I."/>
            <person name="Grinberg I.R."/>
            <person name="Lamed R."/>
            <person name="Zhivin O."/>
            <person name="Bayer E.A."/>
            <person name="Brown S.D."/>
        </authorList>
    </citation>
    <scope>NUCLEOTIDE SEQUENCE [LARGE SCALE GENOMIC DNA]</scope>
    <source>
        <strain evidence="3">DSM 2933</strain>
    </source>
</reference>
<dbReference type="InterPro" id="IPR008984">
    <property type="entry name" value="SMAD_FHA_dom_sf"/>
</dbReference>
<feature type="domain" description="FHA" evidence="1">
    <location>
        <begin position="82"/>
        <end position="134"/>
    </location>
</feature>
<dbReference type="Pfam" id="PF00498">
    <property type="entry name" value="FHA"/>
    <property type="match status" value="1"/>
</dbReference>
<proteinExistence type="predicted"/>
<dbReference type="EMBL" id="LGTC01000001">
    <property type="protein sequence ID" value="KNY30464.1"/>
    <property type="molecule type" value="Genomic_DNA"/>
</dbReference>
<organism evidence="2 3">
    <name type="scientific">Pseudobacteroides cellulosolvens ATCC 35603 = DSM 2933</name>
    <dbReference type="NCBI Taxonomy" id="398512"/>
    <lineage>
        <taxon>Bacteria</taxon>
        <taxon>Bacillati</taxon>
        <taxon>Bacillota</taxon>
        <taxon>Clostridia</taxon>
        <taxon>Eubacteriales</taxon>
        <taxon>Oscillospiraceae</taxon>
        <taxon>Pseudobacteroides</taxon>
    </lineage>
</organism>
<dbReference type="PROSITE" id="PS50006">
    <property type="entry name" value="FHA_DOMAIN"/>
    <property type="match status" value="1"/>
</dbReference>
<evidence type="ECO:0000313" key="3">
    <source>
        <dbReference type="Proteomes" id="UP000036923"/>
    </source>
</evidence>
<dbReference type="RefSeq" id="WP_036940159.1">
    <property type="nucleotide sequence ID" value="NZ_JQKC01000010.1"/>
</dbReference>
<dbReference type="AlphaFoldDB" id="A0A0L6JXJ0"/>
<dbReference type="Gene3D" id="2.60.200.20">
    <property type="match status" value="1"/>
</dbReference>
<dbReference type="CDD" id="cd00060">
    <property type="entry name" value="FHA"/>
    <property type="match status" value="1"/>
</dbReference>
<dbReference type="OrthoDB" id="370565at2"/>
<sequence length="173" mass="19468">MPSDLVRCSNGHMYNTKRYGNKCPFCDAGLEKSGNKVMRPAMDGEKTQTTDDPLGIEPVVGWLVCIDGEQKGKDYKIRKGRNFVGRSDDMDIAIIGDVSISRRNHASISYDPKQRVFYLIPGEGAGMVYRNNEVAFVPVELSPYDLIEIGKCKLIFIPLCGVHFDWENDDKEE</sequence>
<comment type="caution">
    <text evidence="2">The sequence shown here is derived from an EMBL/GenBank/DDBJ whole genome shotgun (WGS) entry which is preliminary data.</text>
</comment>
<dbReference type="InterPro" id="IPR000253">
    <property type="entry name" value="FHA_dom"/>
</dbReference>
<keyword evidence="3" id="KW-1185">Reference proteome</keyword>
<dbReference type="Proteomes" id="UP000036923">
    <property type="component" value="Unassembled WGS sequence"/>
</dbReference>
<protein>
    <submittedName>
        <fullName evidence="2">Forkhead-associated protein</fullName>
    </submittedName>
</protein>